<dbReference type="InterPro" id="IPR020590">
    <property type="entry name" value="Guanylate_kinase_CS"/>
</dbReference>
<dbReference type="InterPro" id="IPR001478">
    <property type="entry name" value="PDZ"/>
</dbReference>
<evidence type="ECO:0000259" key="5">
    <source>
        <dbReference type="PROSITE" id="PS50002"/>
    </source>
</evidence>
<accession>A0AAV8Y0R5</accession>
<feature type="domain" description="Guanylate kinase-like" evidence="6">
    <location>
        <begin position="327"/>
        <end position="507"/>
    </location>
</feature>
<evidence type="ECO:0000256" key="4">
    <source>
        <dbReference type="PROSITE-ProRule" id="PRU00192"/>
    </source>
</evidence>
<dbReference type="Pfam" id="PF00595">
    <property type="entry name" value="PDZ"/>
    <property type="match status" value="1"/>
</dbReference>
<sequence>MNWILAAQFRVLQDGLRQASPTPVLLPLRPSAGQALGIKCKNMMLSVSVAQRRLCILWTGTDAAKCSTGYEFEALMVAHDGVASTLPVDSTTPTPSVADNLPQSIADHRYGEENIKIIKIEKSTEPLGATVRNEGEAVVIGRIVRGGAADKSGLLHEGDEILEVNGIEMRGKSVNAVCDILQTMEGTLTFLVVPASQARQHGIRDSVLHVRAHFDYDPEEDMYIPCRELGIGFQKGDVLHIISQEDPNWWQAYREGEEDQTLAGLVVCVPTPKREHAPGRRGAHVKPQRKSTTLLCGKRTRGRRRRARTPTAATRWRSLYYPRANNKRPIVLIGPPNIGRHELRQRLMEDSERFAAAIPHTSRARKENEVDGQDYHFITRAQFEADILSRKFVEHGEYEKAYYGTSLDAIRSIVNSGKICVLNLHPQSLKILRTSDLKPYVVFVAPPSLEKLRQKKIRNGESYKEEELKDIIEKAREMEDKYGHFFDMIIINNDTERAYHQLLSEINSLEREPQWVPAAWVKAL</sequence>
<dbReference type="InterPro" id="IPR036028">
    <property type="entry name" value="SH3-like_dom_sf"/>
</dbReference>
<comment type="similarity">
    <text evidence="1">Belongs to the MAGUK family.</text>
</comment>
<dbReference type="PROSITE" id="PS50002">
    <property type="entry name" value="SH3"/>
    <property type="match status" value="1"/>
</dbReference>
<dbReference type="Pfam" id="PF07653">
    <property type="entry name" value="SH3_2"/>
    <property type="match status" value="1"/>
</dbReference>
<comment type="caution">
    <text evidence="8">The sequence shown here is derived from an EMBL/GenBank/DDBJ whole genome shotgun (WGS) entry which is preliminary data.</text>
</comment>
<evidence type="ECO:0000313" key="9">
    <source>
        <dbReference type="Proteomes" id="UP001162162"/>
    </source>
</evidence>
<dbReference type="PANTHER" id="PTHR23122">
    <property type="entry name" value="MEMBRANE-ASSOCIATED GUANYLATE KINASE MAGUK"/>
    <property type="match status" value="1"/>
</dbReference>
<evidence type="ECO:0000256" key="3">
    <source>
        <dbReference type="ARBA" id="ARBA00022737"/>
    </source>
</evidence>
<feature type="domain" description="SH3" evidence="5">
    <location>
        <begin position="205"/>
        <end position="279"/>
    </location>
</feature>
<keyword evidence="2 4" id="KW-0728">SH3 domain</keyword>
<dbReference type="InterPro" id="IPR001452">
    <property type="entry name" value="SH3_domain"/>
</dbReference>
<dbReference type="InterPro" id="IPR008144">
    <property type="entry name" value="Guanylate_kin-like_dom"/>
</dbReference>
<organism evidence="8 9">
    <name type="scientific">Aromia moschata</name>
    <dbReference type="NCBI Taxonomy" id="1265417"/>
    <lineage>
        <taxon>Eukaryota</taxon>
        <taxon>Metazoa</taxon>
        <taxon>Ecdysozoa</taxon>
        <taxon>Arthropoda</taxon>
        <taxon>Hexapoda</taxon>
        <taxon>Insecta</taxon>
        <taxon>Pterygota</taxon>
        <taxon>Neoptera</taxon>
        <taxon>Endopterygota</taxon>
        <taxon>Coleoptera</taxon>
        <taxon>Polyphaga</taxon>
        <taxon>Cucujiformia</taxon>
        <taxon>Chrysomeloidea</taxon>
        <taxon>Cerambycidae</taxon>
        <taxon>Cerambycinae</taxon>
        <taxon>Callichromatini</taxon>
        <taxon>Aromia</taxon>
    </lineage>
</organism>
<dbReference type="Proteomes" id="UP001162162">
    <property type="component" value="Unassembled WGS sequence"/>
</dbReference>
<dbReference type="FunFam" id="2.30.42.10:FF:000088">
    <property type="entry name" value="MAGUK p55 subfamily member 5"/>
    <property type="match status" value="1"/>
</dbReference>
<dbReference type="EMBL" id="JAPWTK010000254">
    <property type="protein sequence ID" value="KAJ8944396.1"/>
    <property type="molecule type" value="Genomic_DNA"/>
</dbReference>
<gene>
    <name evidence="8" type="ORF">NQ318_023169</name>
</gene>
<dbReference type="SUPFAM" id="SSF50156">
    <property type="entry name" value="PDZ domain-like"/>
    <property type="match status" value="1"/>
</dbReference>
<evidence type="ECO:0000313" key="8">
    <source>
        <dbReference type="EMBL" id="KAJ8944396.1"/>
    </source>
</evidence>
<dbReference type="SMART" id="SM00072">
    <property type="entry name" value="GuKc"/>
    <property type="match status" value="1"/>
</dbReference>
<feature type="domain" description="PDZ" evidence="7">
    <location>
        <begin position="117"/>
        <end position="196"/>
    </location>
</feature>
<dbReference type="SUPFAM" id="SSF52540">
    <property type="entry name" value="P-loop containing nucleoside triphosphate hydrolases"/>
    <property type="match status" value="1"/>
</dbReference>
<dbReference type="PROSITE" id="PS00856">
    <property type="entry name" value="GUANYLATE_KINASE_1"/>
    <property type="match status" value="1"/>
</dbReference>
<dbReference type="Gene3D" id="2.30.30.40">
    <property type="entry name" value="SH3 Domains"/>
    <property type="match status" value="1"/>
</dbReference>
<dbReference type="SMART" id="SM00228">
    <property type="entry name" value="PDZ"/>
    <property type="match status" value="1"/>
</dbReference>
<dbReference type="SMART" id="SM00326">
    <property type="entry name" value="SH3"/>
    <property type="match status" value="1"/>
</dbReference>
<proteinExistence type="inferred from homology"/>
<dbReference type="InterPro" id="IPR035601">
    <property type="entry name" value="MPP5_SH3"/>
</dbReference>
<dbReference type="AlphaFoldDB" id="A0AAV8Y0R5"/>
<dbReference type="Pfam" id="PF00625">
    <property type="entry name" value="Guanylate_kin"/>
    <property type="match status" value="1"/>
</dbReference>
<evidence type="ECO:0000259" key="7">
    <source>
        <dbReference type="PROSITE" id="PS50106"/>
    </source>
</evidence>
<dbReference type="CDD" id="cd06798">
    <property type="entry name" value="PDZ_MPP5-like"/>
    <property type="match status" value="1"/>
</dbReference>
<dbReference type="PROSITE" id="PS50106">
    <property type="entry name" value="PDZ"/>
    <property type="match status" value="1"/>
</dbReference>
<name>A0AAV8Y0R5_9CUCU</name>
<keyword evidence="9" id="KW-1185">Reference proteome</keyword>
<dbReference type="PROSITE" id="PS50052">
    <property type="entry name" value="GUANYLATE_KINASE_2"/>
    <property type="match status" value="1"/>
</dbReference>
<dbReference type="Gene3D" id="3.40.50.300">
    <property type="entry name" value="P-loop containing nucleotide triphosphate hydrolases"/>
    <property type="match status" value="1"/>
</dbReference>
<dbReference type="InterPro" id="IPR050716">
    <property type="entry name" value="MAGUK"/>
</dbReference>
<evidence type="ECO:0000256" key="2">
    <source>
        <dbReference type="ARBA" id="ARBA00022443"/>
    </source>
</evidence>
<dbReference type="SUPFAM" id="SSF50044">
    <property type="entry name" value="SH3-domain"/>
    <property type="match status" value="1"/>
</dbReference>
<protein>
    <submittedName>
        <fullName evidence="8">Uncharacterized protein</fullName>
    </submittedName>
</protein>
<evidence type="ECO:0000256" key="1">
    <source>
        <dbReference type="ARBA" id="ARBA00007014"/>
    </source>
</evidence>
<reference evidence="8" key="1">
    <citation type="journal article" date="2023" name="Insect Mol. Biol.">
        <title>Genome sequencing provides insights into the evolution of gene families encoding plant cell wall-degrading enzymes in longhorned beetles.</title>
        <authorList>
            <person name="Shin N.R."/>
            <person name="Okamura Y."/>
            <person name="Kirsch R."/>
            <person name="Pauchet Y."/>
        </authorList>
    </citation>
    <scope>NUCLEOTIDE SEQUENCE</scope>
    <source>
        <strain evidence="8">AMC_N1</strain>
    </source>
</reference>
<dbReference type="CDD" id="cd00071">
    <property type="entry name" value="GMPK"/>
    <property type="match status" value="1"/>
</dbReference>
<dbReference type="InterPro" id="IPR027417">
    <property type="entry name" value="P-loop_NTPase"/>
</dbReference>
<dbReference type="InterPro" id="IPR036034">
    <property type="entry name" value="PDZ_sf"/>
</dbReference>
<dbReference type="FunFam" id="3.40.50.300:FF:000469">
    <property type="entry name" value="MAGUK p55 subfamily member 5"/>
    <property type="match status" value="1"/>
</dbReference>
<dbReference type="Gene3D" id="2.30.42.10">
    <property type="match status" value="1"/>
</dbReference>
<keyword evidence="3" id="KW-0677">Repeat</keyword>
<dbReference type="CDD" id="cd12036">
    <property type="entry name" value="SH3_MPP5"/>
    <property type="match status" value="1"/>
</dbReference>
<evidence type="ECO:0000259" key="6">
    <source>
        <dbReference type="PROSITE" id="PS50052"/>
    </source>
</evidence>
<dbReference type="InterPro" id="IPR008145">
    <property type="entry name" value="GK/Ca_channel_bsu"/>
</dbReference>